<evidence type="ECO:0008006" key="5">
    <source>
        <dbReference type="Google" id="ProtNLM"/>
    </source>
</evidence>
<feature type="compositionally biased region" description="Polar residues" evidence="1">
    <location>
        <begin position="538"/>
        <end position="550"/>
    </location>
</feature>
<sequence>MTLVLFLSRLLVLKYCLQIPNCRQTFSSASWAILQVCPHMFGEDVFLDLFKMLFKKLNERSLFELVLTTIIQDEFLLVRDQLTGHRYPNFPAGSKLRLVVDEAQILSDKGSTKFRSSYLETDPRPMLSPVLNGFRNAGSPKELTIVYCGTGLSMKTLHWALSSGDGVKEYGSSTFPYIEFPGWRDPDSVQAFIDRIKERLQDDSSKRMVDALIPPAAVNMLHKRLTGRFRPITTAIEGIIKTGVPDTWEHAIDTTETMITSWKERERRGNLCGELKRLESKMIEHPHLFRNLSSIRNTLALFLFRYNLLDATEIVLENEAHLIEAAFGRIKLFGGVARTVLDEPFVLKAVKAFFHESDPLLLADAERALLYSTNASVHGNMWETIMPPVFIETFKNRSLSSWPLLTNSALPDSLSGDVTIVGYTDQQSKLAISHNSITTHAFMEAHVKNGSKREGQDIPPFYFPAPHISGPDIVFYVKINGSLYPVFIQLKLRQVLEGSDVEKALATVSSNTIQGKMDKEHEKLVKEMAQEHKKANQEQESSSRTGSTQPQQPPRLQDYCPTGVYISMVITYPAEVVKFQVVRPDPEPELEGLERVSINIDDNNFPYIFPERHVKFLDRLKQHKRSATEEQTANPSKKSKIVLMRSATDPLVRDD</sequence>
<reference evidence="3 4" key="1">
    <citation type="journal article" date="2020" name="Fungal Divers.">
        <title>Resolving the Mortierellaceae phylogeny through synthesis of multi-gene phylogenetics and phylogenomics.</title>
        <authorList>
            <person name="Vandepol N."/>
            <person name="Liber J."/>
            <person name="Desiro A."/>
            <person name="Na H."/>
            <person name="Kennedy M."/>
            <person name="Barry K."/>
            <person name="Grigoriev I.V."/>
            <person name="Miller A.N."/>
            <person name="O'Donnell K."/>
            <person name="Stajich J.E."/>
            <person name="Bonito G."/>
        </authorList>
    </citation>
    <scope>NUCLEOTIDE SEQUENCE [LARGE SCALE GENOMIC DNA]</scope>
    <source>
        <strain evidence="3 4">AD045</strain>
    </source>
</reference>
<protein>
    <recommendedName>
        <fullName evidence="5">Helicase ATP-binding domain-containing protein</fullName>
    </recommendedName>
</protein>
<evidence type="ECO:0000256" key="1">
    <source>
        <dbReference type="SAM" id="MobiDB-lite"/>
    </source>
</evidence>
<comment type="caution">
    <text evidence="3">The sequence shown here is derived from an EMBL/GenBank/DDBJ whole genome shotgun (WGS) entry which is preliminary data.</text>
</comment>
<evidence type="ECO:0000313" key="4">
    <source>
        <dbReference type="Proteomes" id="UP001194696"/>
    </source>
</evidence>
<feature type="chain" id="PRO_5046183019" description="Helicase ATP-binding domain-containing protein" evidence="2">
    <location>
        <begin position="19"/>
        <end position="655"/>
    </location>
</feature>
<feature type="region of interest" description="Disordered" evidence="1">
    <location>
        <begin position="625"/>
        <end position="655"/>
    </location>
</feature>
<gene>
    <name evidence="3" type="ORF">BGZ96_004401</name>
</gene>
<dbReference type="Proteomes" id="UP001194696">
    <property type="component" value="Unassembled WGS sequence"/>
</dbReference>
<evidence type="ECO:0000313" key="3">
    <source>
        <dbReference type="EMBL" id="KAG0274269.1"/>
    </source>
</evidence>
<feature type="compositionally biased region" description="Basic and acidic residues" evidence="1">
    <location>
        <begin position="527"/>
        <end position="537"/>
    </location>
</feature>
<organism evidence="3 4">
    <name type="scientific">Linnemannia gamsii</name>
    <dbReference type="NCBI Taxonomy" id="64522"/>
    <lineage>
        <taxon>Eukaryota</taxon>
        <taxon>Fungi</taxon>
        <taxon>Fungi incertae sedis</taxon>
        <taxon>Mucoromycota</taxon>
        <taxon>Mortierellomycotina</taxon>
        <taxon>Mortierellomycetes</taxon>
        <taxon>Mortierellales</taxon>
        <taxon>Mortierellaceae</taxon>
        <taxon>Linnemannia</taxon>
    </lineage>
</organism>
<dbReference type="EMBL" id="JAAAIM010002055">
    <property type="protein sequence ID" value="KAG0274269.1"/>
    <property type="molecule type" value="Genomic_DNA"/>
</dbReference>
<evidence type="ECO:0000256" key="2">
    <source>
        <dbReference type="SAM" id="SignalP"/>
    </source>
</evidence>
<keyword evidence="2" id="KW-0732">Signal</keyword>
<keyword evidence="4" id="KW-1185">Reference proteome</keyword>
<proteinExistence type="predicted"/>
<feature type="signal peptide" evidence="2">
    <location>
        <begin position="1"/>
        <end position="18"/>
    </location>
</feature>
<feature type="region of interest" description="Disordered" evidence="1">
    <location>
        <begin position="527"/>
        <end position="557"/>
    </location>
</feature>
<name>A0ABQ7JIA2_9FUNG</name>
<accession>A0ABQ7JIA2</accession>